<gene>
    <name evidence="2" type="ORF">SAMN02949497_2764</name>
</gene>
<organism evidence="2 3">
    <name type="scientific">Methylomagnum ishizawai</name>
    <dbReference type="NCBI Taxonomy" id="1760988"/>
    <lineage>
        <taxon>Bacteria</taxon>
        <taxon>Pseudomonadati</taxon>
        <taxon>Pseudomonadota</taxon>
        <taxon>Gammaproteobacteria</taxon>
        <taxon>Methylococcales</taxon>
        <taxon>Methylococcaceae</taxon>
        <taxon>Methylomagnum</taxon>
    </lineage>
</organism>
<dbReference type="Pfam" id="PF07963">
    <property type="entry name" value="N_methyl"/>
    <property type="match status" value="1"/>
</dbReference>
<keyword evidence="3" id="KW-1185">Reference proteome</keyword>
<name>A0A1Y6CYH4_9GAMM</name>
<dbReference type="Pfam" id="PF16074">
    <property type="entry name" value="PilW"/>
    <property type="match status" value="1"/>
</dbReference>
<reference evidence="2 3" key="1">
    <citation type="submission" date="2016-12" db="EMBL/GenBank/DDBJ databases">
        <authorList>
            <person name="Song W.-J."/>
            <person name="Kurnit D.M."/>
        </authorList>
    </citation>
    <scope>NUCLEOTIDE SEQUENCE [LARGE SCALE GENOMIC DNA]</scope>
    <source>
        <strain evidence="2 3">175</strain>
    </source>
</reference>
<evidence type="ECO:0000313" key="2">
    <source>
        <dbReference type="EMBL" id="SMF95401.1"/>
    </source>
</evidence>
<dbReference type="RefSeq" id="WP_176225231.1">
    <property type="nucleotide sequence ID" value="NZ_FXAM01000001.1"/>
</dbReference>
<dbReference type="Proteomes" id="UP000192923">
    <property type="component" value="Unassembled WGS sequence"/>
</dbReference>
<keyword evidence="1" id="KW-0472">Membrane</keyword>
<dbReference type="STRING" id="1760988.SAMN02949497_2764"/>
<dbReference type="AlphaFoldDB" id="A0A1Y6CYH4"/>
<dbReference type="GO" id="GO:0043683">
    <property type="term" value="P:type IV pilus assembly"/>
    <property type="evidence" value="ECO:0007669"/>
    <property type="project" value="InterPro"/>
</dbReference>
<evidence type="ECO:0000256" key="1">
    <source>
        <dbReference type="SAM" id="Phobius"/>
    </source>
</evidence>
<dbReference type="InterPro" id="IPR032092">
    <property type="entry name" value="PilW"/>
</dbReference>
<keyword evidence="1" id="KW-1133">Transmembrane helix</keyword>
<proteinExistence type="predicted"/>
<dbReference type="EMBL" id="FXAM01000001">
    <property type="protein sequence ID" value="SMF95401.1"/>
    <property type="molecule type" value="Genomic_DNA"/>
</dbReference>
<dbReference type="InterPro" id="IPR012902">
    <property type="entry name" value="N_methyl_site"/>
</dbReference>
<evidence type="ECO:0000313" key="3">
    <source>
        <dbReference type="Proteomes" id="UP000192923"/>
    </source>
</evidence>
<keyword evidence="1" id="KW-0812">Transmembrane</keyword>
<protein>
    <submittedName>
        <fullName evidence="2">Type IV pilus assembly protein PilW</fullName>
    </submittedName>
</protein>
<accession>A0A1Y6CYH4</accession>
<sequence length="399" mass="41411">MFPRYRAALGFSLVEIMVGLVIGSVGIAAVLQLFALSEGQRRSITGGGDAQVVGAAALKVLQSDIRQSGWNVRDINLMGCQLALRAGVALAPLAPVIINSASIPPGDANTDTLLVIYGNGAFQPEGDIINSQPAAANAPPVGAPALAYNPANPDIYAVRSPASFLVGDYVVGMPISRPRPEPCLSILTQVVNVGRGGTSNVIVTAGTGTVGVVNGRLYDLGAVPQMLAYAVRGGNLTVCNYMVNDCGDAAVLGDPAVWRPIGEGVVSLRAQYGRDTRVVLPNPSSDSFDAVVDTYDVSTPPQGVPDPSGNFTATQCGWARIAAVRLALVVRGEELVKPSVSGGHVTSAAPTWAGSDISPINLSTVSAAPGFDWQDYRYKLFQTVIPLRNAAWMGVNNGC</sequence>
<feature type="transmembrane region" description="Helical" evidence="1">
    <location>
        <begin position="12"/>
        <end position="35"/>
    </location>
</feature>